<dbReference type="GO" id="GO:0010134">
    <property type="term" value="P:sulfate assimilation via adenylyl sulfate reduction"/>
    <property type="evidence" value="ECO:0007669"/>
    <property type="project" value="TreeGrafter"/>
</dbReference>
<dbReference type="AlphaFoldDB" id="A0A418X4N9"/>
<dbReference type="InterPro" id="IPR059117">
    <property type="entry name" value="APS_kinase_dom"/>
</dbReference>
<evidence type="ECO:0000256" key="5">
    <source>
        <dbReference type="ARBA" id="ARBA00022840"/>
    </source>
</evidence>
<evidence type="ECO:0000256" key="1">
    <source>
        <dbReference type="ARBA" id="ARBA00001823"/>
    </source>
</evidence>
<comment type="function">
    <text evidence="6">Catalyzes the synthesis of activated sulfate.</text>
</comment>
<keyword evidence="6 8" id="KW-0418">Kinase</keyword>
<dbReference type="InterPro" id="IPR002891">
    <property type="entry name" value="APS"/>
</dbReference>
<feature type="domain" description="APS kinase" evidence="7">
    <location>
        <begin position="17"/>
        <end position="165"/>
    </location>
</feature>
<comment type="pathway">
    <text evidence="6">Sulfur metabolism; hydrogen sulfide biosynthesis; sulfite from sulfate: step 2/3.</text>
</comment>
<dbReference type="GO" id="GO:0019379">
    <property type="term" value="P:sulfate assimilation, phosphoadenylyl sulfate reduction by phosphoadenylyl-sulfate reductase (thioredoxin)"/>
    <property type="evidence" value="ECO:0007669"/>
    <property type="project" value="TreeGrafter"/>
</dbReference>
<comment type="catalytic activity">
    <reaction evidence="1 6">
        <text>adenosine 5'-phosphosulfate + ATP = 3'-phosphoadenylyl sulfate + ADP + H(+)</text>
        <dbReference type="Rhea" id="RHEA:24152"/>
        <dbReference type="ChEBI" id="CHEBI:15378"/>
        <dbReference type="ChEBI" id="CHEBI:30616"/>
        <dbReference type="ChEBI" id="CHEBI:58243"/>
        <dbReference type="ChEBI" id="CHEBI:58339"/>
        <dbReference type="ChEBI" id="CHEBI:456216"/>
        <dbReference type="EC" id="2.7.1.25"/>
    </reaction>
</comment>
<dbReference type="SUPFAM" id="SSF52540">
    <property type="entry name" value="P-loop containing nucleoside triphosphate hydrolases"/>
    <property type="match status" value="1"/>
</dbReference>
<evidence type="ECO:0000256" key="3">
    <source>
        <dbReference type="ARBA" id="ARBA00022679"/>
    </source>
</evidence>
<gene>
    <name evidence="8" type="primary">cysC</name>
    <name evidence="8" type="ORF">D3870_16595</name>
</gene>
<keyword evidence="9" id="KW-1185">Reference proteome</keyword>
<keyword evidence="3 6" id="KW-0808">Transferase</keyword>
<dbReference type="RefSeq" id="WP_119740819.1">
    <property type="nucleotide sequence ID" value="NZ_QYUN01000002.1"/>
</dbReference>
<dbReference type="GO" id="GO:0004781">
    <property type="term" value="F:sulfate adenylyltransferase (ATP) activity"/>
    <property type="evidence" value="ECO:0007669"/>
    <property type="project" value="TreeGrafter"/>
</dbReference>
<dbReference type="GO" id="GO:0004020">
    <property type="term" value="F:adenylylsulfate kinase activity"/>
    <property type="evidence" value="ECO:0007669"/>
    <property type="project" value="UniProtKB-EC"/>
</dbReference>
<dbReference type="NCBIfam" id="NF003013">
    <property type="entry name" value="PRK03846.1"/>
    <property type="match status" value="1"/>
</dbReference>
<accession>A0A418X4N9</accession>
<evidence type="ECO:0000256" key="4">
    <source>
        <dbReference type="ARBA" id="ARBA00022741"/>
    </source>
</evidence>
<dbReference type="OrthoDB" id="9804504at2"/>
<comment type="similarity">
    <text evidence="6">Belongs to the APS kinase family.</text>
</comment>
<proteinExistence type="inferred from homology"/>
<evidence type="ECO:0000256" key="6">
    <source>
        <dbReference type="RuleBase" id="RU004347"/>
    </source>
</evidence>
<dbReference type="GO" id="GO:0070814">
    <property type="term" value="P:hydrogen sulfide biosynthetic process"/>
    <property type="evidence" value="ECO:0007669"/>
    <property type="project" value="UniProtKB-UniPathway"/>
</dbReference>
<dbReference type="EC" id="2.7.1.25" evidence="2 6"/>
<keyword evidence="5 6" id="KW-0067">ATP-binding</keyword>
<sequence>MDEEGNETSAGRALPAKTIWLTGLSGAGKSTLALSLHQRLTRAGHAACIIDGDTVRGGLNADLGFTAADRAENVRRVAEICKMINHSGVIAIAALISPTRACRSAAKGVIGAHAFVEVHVSAALAVCEARDVKGLYRRARAGAIQHFTGVSDGYEPPDAARLVLDTERMSIEACTDAMMGTLV</sequence>
<dbReference type="PANTHER" id="PTHR42700">
    <property type="entry name" value="SULFATE ADENYLYLTRANSFERASE"/>
    <property type="match status" value="1"/>
</dbReference>
<dbReference type="Pfam" id="PF01583">
    <property type="entry name" value="APS_kinase"/>
    <property type="match status" value="1"/>
</dbReference>
<dbReference type="PANTHER" id="PTHR42700:SF1">
    <property type="entry name" value="SULFATE ADENYLYLTRANSFERASE"/>
    <property type="match status" value="1"/>
</dbReference>
<dbReference type="InterPro" id="IPR050512">
    <property type="entry name" value="Sulf_AdTrans/APS_kinase"/>
</dbReference>
<dbReference type="NCBIfam" id="TIGR00455">
    <property type="entry name" value="apsK"/>
    <property type="match status" value="1"/>
</dbReference>
<dbReference type="GO" id="GO:0005524">
    <property type="term" value="F:ATP binding"/>
    <property type="evidence" value="ECO:0007669"/>
    <property type="project" value="UniProtKB-KW"/>
</dbReference>
<evidence type="ECO:0000256" key="2">
    <source>
        <dbReference type="ARBA" id="ARBA00012121"/>
    </source>
</evidence>
<name>A0A418X4N9_9BURK</name>
<evidence type="ECO:0000259" key="7">
    <source>
        <dbReference type="Pfam" id="PF01583"/>
    </source>
</evidence>
<dbReference type="EMBL" id="QYUN01000002">
    <property type="protein sequence ID" value="RJG07400.1"/>
    <property type="molecule type" value="Genomic_DNA"/>
</dbReference>
<keyword evidence="4 6" id="KW-0547">Nucleotide-binding</keyword>
<dbReference type="UniPathway" id="UPA00140">
    <property type="reaction ID" value="UER00205"/>
</dbReference>
<protein>
    <recommendedName>
        <fullName evidence="2 6">Adenylyl-sulfate kinase</fullName>
        <ecNumber evidence="2 6">2.7.1.25</ecNumber>
    </recommendedName>
</protein>
<dbReference type="CDD" id="cd02027">
    <property type="entry name" value="APSK"/>
    <property type="match status" value="1"/>
</dbReference>
<dbReference type="Proteomes" id="UP000285190">
    <property type="component" value="Unassembled WGS sequence"/>
</dbReference>
<dbReference type="Gene3D" id="3.40.50.300">
    <property type="entry name" value="P-loop containing nucleotide triphosphate hydrolases"/>
    <property type="match status" value="1"/>
</dbReference>
<dbReference type="GO" id="GO:0005737">
    <property type="term" value="C:cytoplasm"/>
    <property type="evidence" value="ECO:0007669"/>
    <property type="project" value="TreeGrafter"/>
</dbReference>
<evidence type="ECO:0000313" key="9">
    <source>
        <dbReference type="Proteomes" id="UP000285190"/>
    </source>
</evidence>
<organism evidence="8 9">
    <name type="scientific">Noviherbaspirillum cavernae</name>
    <dbReference type="NCBI Taxonomy" id="2320862"/>
    <lineage>
        <taxon>Bacteria</taxon>
        <taxon>Pseudomonadati</taxon>
        <taxon>Pseudomonadota</taxon>
        <taxon>Betaproteobacteria</taxon>
        <taxon>Burkholderiales</taxon>
        <taxon>Oxalobacteraceae</taxon>
        <taxon>Noviherbaspirillum</taxon>
    </lineage>
</organism>
<reference evidence="8 9" key="1">
    <citation type="submission" date="2018-09" db="EMBL/GenBank/DDBJ databases">
        <authorList>
            <person name="Zhu H."/>
        </authorList>
    </citation>
    <scope>NUCLEOTIDE SEQUENCE [LARGE SCALE GENOMIC DNA]</scope>
    <source>
        <strain evidence="8 9">K2R10-39</strain>
    </source>
</reference>
<dbReference type="InterPro" id="IPR027417">
    <property type="entry name" value="P-loop_NTPase"/>
</dbReference>
<comment type="caution">
    <text evidence="8">The sequence shown here is derived from an EMBL/GenBank/DDBJ whole genome shotgun (WGS) entry which is preliminary data.</text>
</comment>
<evidence type="ECO:0000313" key="8">
    <source>
        <dbReference type="EMBL" id="RJG07400.1"/>
    </source>
</evidence>